<evidence type="ECO:0000313" key="3">
    <source>
        <dbReference type="Proteomes" id="UP000285569"/>
    </source>
</evidence>
<feature type="transmembrane region" description="Helical" evidence="1">
    <location>
        <begin position="35"/>
        <end position="54"/>
    </location>
</feature>
<dbReference type="EMBL" id="QHCR01000005">
    <property type="protein sequence ID" value="RHX79825.1"/>
    <property type="molecule type" value="Genomic_DNA"/>
</dbReference>
<keyword evidence="1" id="KW-0472">Membrane</keyword>
<feature type="transmembrane region" description="Helical" evidence="1">
    <location>
        <begin position="61"/>
        <end position="83"/>
    </location>
</feature>
<keyword evidence="3" id="KW-1185">Reference proteome</keyword>
<evidence type="ECO:0000313" key="2">
    <source>
        <dbReference type="EMBL" id="RHX79825.1"/>
    </source>
</evidence>
<organism evidence="2 3">
    <name type="scientific">Leptospira yasudae</name>
    <dbReference type="NCBI Taxonomy" id="2202201"/>
    <lineage>
        <taxon>Bacteria</taxon>
        <taxon>Pseudomonadati</taxon>
        <taxon>Spirochaetota</taxon>
        <taxon>Spirochaetia</taxon>
        <taxon>Leptospirales</taxon>
        <taxon>Leptospiraceae</taxon>
        <taxon>Leptospira</taxon>
    </lineage>
</organism>
<dbReference type="InterPro" id="IPR009793">
    <property type="entry name" value="DUF1361"/>
</dbReference>
<keyword evidence="1" id="KW-1133">Transmembrane helix</keyword>
<feature type="transmembrane region" description="Helical" evidence="1">
    <location>
        <begin position="130"/>
        <end position="152"/>
    </location>
</feature>
<name>A0ABX9M318_9LEPT</name>
<reference evidence="2 3" key="2">
    <citation type="journal article" date="2020" name="Int. J. Syst. Evol. Microbiol.">
        <title>Leptospira yasudae sp. nov. and Leptospira stimsonii sp. nov., two new species of the pathogenic group isolated from environmental sources.</title>
        <authorList>
            <person name="Casanovas-Massana A."/>
            <person name="Hamond C."/>
            <person name="Santos L.A."/>
            <person name="de Oliveira D."/>
            <person name="Hacker K.P."/>
            <person name="Balassiano I."/>
            <person name="Costa F."/>
            <person name="Medeiros M.A."/>
            <person name="Reis M.G."/>
            <person name="Ko A.I."/>
            <person name="Wunder E.A."/>
        </authorList>
    </citation>
    <scope>NUCLEOTIDE SEQUENCE [LARGE SCALE GENOMIC DNA]</scope>
    <source>
        <strain evidence="2 3">B21</strain>
    </source>
</reference>
<feature type="transmembrane region" description="Helical" evidence="1">
    <location>
        <begin position="187"/>
        <end position="208"/>
    </location>
</feature>
<evidence type="ECO:0000256" key="1">
    <source>
        <dbReference type="SAM" id="Phobius"/>
    </source>
</evidence>
<reference evidence="3" key="1">
    <citation type="submission" date="2018-05" db="EMBL/GenBank/DDBJ databases">
        <title>Leptospira yasudae sp. nov. and Leptospira stimsonii sp. nov., two pathogenic species of the genus Leptospira isolated from environmental sources.</title>
        <authorList>
            <person name="Casanovas-Massana A."/>
            <person name="Hamond C."/>
            <person name="Santos L.A."/>
            <person name="Hacker K.P."/>
            <person name="Balassiano I."/>
            <person name="Medeiros M.A."/>
            <person name="Reis M.G."/>
            <person name="Ko A.I."/>
            <person name="Wunder E.A."/>
        </authorList>
    </citation>
    <scope>NUCLEOTIDE SEQUENCE [LARGE SCALE GENOMIC DNA]</scope>
    <source>
        <strain evidence="3">B21</strain>
    </source>
</reference>
<dbReference type="Proteomes" id="UP000285569">
    <property type="component" value="Unassembled WGS sequence"/>
</dbReference>
<gene>
    <name evidence="2" type="ORF">DLM77_12900</name>
</gene>
<sequence length="220" mass="25711">MLLPLSLFISCALSLVLIELRIVLSGKQNYVFLKWNLILALIPVLIAYFLWFYYEVRKRSIDFFFVLLILVWLVFFPNSPYIVSDFILLKSKPGIPLWFDILLIFSFAWNGLFSGYLSLRIIHNLLNDEFNAFVSWLFVSAVAPLTALGIYIGRFYRWNSWDIITNPLALYEDMIEILIRIRGNQKLLGILVLMSVSIFFGYLIIYALTRFSSHLKKNEA</sequence>
<comment type="caution">
    <text evidence="2">The sequence shown here is derived from an EMBL/GenBank/DDBJ whole genome shotgun (WGS) entry which is preliminary data.</text>
</comment>
<keyword evidence="1" id="KW-0812">Transmembrane</keyword>
<accession>A0ABX9M318</accession>
<proteinExistence type="predicted"/>
<feature type="transmembrane region" description="Helical" evidence="1">
    <location>
        <begin position="95"/>
        <end position="118"/>
    </location>
</feature>
<protein>
    <submittedName>
        <fullName evidence="2">DUF1361 domain-containing protein</fullName>
    </submittedName>
</protein>
<dbReference type="Pfam" id="PF07099">
    <property type="entry name" value="DUF1361"/>
    <property type="match status" value="1"/>
</dbReference>